<organism evidence="2 3">
    <name type="scientific">Tatumella ptyseos ATCC 33301</name>
    <dbReference type="NCBI Taxonomy" id="1005995"/>
    <lineage>
        <taxon>Bacteria</taxon>
        <taxon>Pseudomonadati</taxon>
        <taxon>Pseudomonadota</taxon>
        <taxon>Gammaproteobacteria</taxon>
        <taxon>Enterobacterales</taxon>
        <taxon>Erwiniaceae</taxon>
        <taxon>Tatumella</taxon>
    </lineage>
</organism>
<gene>
    <name evidence="2" type="primary">yfeY</name>
    <name evidence="2" type="ORF">GTPT_1519</name>
</gene>
<dbReference type="OrthoDB" id="5622706at2"/>
<sequence>MKLLKTALLTSAMLLAGCAGSGQSTVTESSVHWWNPLTYSWSSVLPWHWFGSTMKVTAQGVGGLNSLTPMDGSAIHQALGSDYHLRQGMGTENGDIVTFWQALKQGQVMLEIQGQSTISRITVTDPAIVTADGVHIGSPFSAIFSQAFGHCQSADNGDSVQCRSPVAGNIQYIFRGEGHGPEGIMPADATLKNWTLTKIIWQQ</sequence>
<comment type="caution">
    <text evidence="2">The sequence shown here is derived from an EMBL/GenBank/DDBJ whole genome shotgun (WGS) entry which is preliminary data.</text>
</comment>
<feature type="chain" id="PRO_5001793631" evidence="1">
    <location>
        <begin position="22"/>
        <end position="203"/>
    </location>
</feature>
<feature type="signal peptide" evidence="1">
    <location>
        <begin position="1"/>
        <end position="21"/>
    </location>
</feature>
<evidence type="ECO:0000313" key="3">
    <source>
        <dbReference type="Proteomes" id="UP000028602"/>
    </source>
</evidence>
<keyword evidence="1" id="KW-0732">Signal</keyword>
<dbReference type="AlphaFoldDB" id="A0A085JHX4"/>
<dbReference type="InterPro" id="IPR038714">
    <property type="entry name" value="YfeY-like_sf"/>
</dbReference>
<dbReference type="RefSeq" id="WP_025903601.1">
    <property type="nucleotide sequence ID" value="NZ_ATMJ01000036.1"/>
</dbReference>
<dbReference type="PROSITE" id="PS51257">
    <property type="entry name" value="PROKAR_LIPOPROTEIN"/>
    <property type="match status" value="1"/>
</dbReference>
<name>A0A085JHX4_9GAMM</name>
<dbReference type="InterPro" id="IPR010938">
    <property type="entry name" value="DUF1131"/>
</dbReference>
<protein>
    <submittedName>
        <fullName evidence="2">Putative outer membrane lipoprotein</fullName>
    </submittedName>
</protein>
<dbReference type="Proteomes" id="UP000028602">
    <property type="component" value="Unassembled WGS sequence"/>
</dbReference>
<dbReference type="Gene3D" id="2.60.460.10">
    <property type="entry name" value="protein yfey like domain"/>
    <property type="match status" value="1"/>
</dbReference>
<evidence type="ECO:0000313" key="2">
    <source>
        <dbReference type="EMBL" id="KFD20070.1"/>
    </source>
</evidence>
<dbReference type="NCBIfam" id="NF007990">
    <property type="entry name" value="PRK10718.1"/>
    <property type="match status" value="1"/>
</dbReference>
<proteinExistence type="predicted"/>
<dbReference type="Pfam" id="PF06572">
    <property type="entry name" value="DUF1131"/>
    <property type="match status" value="1"/>
</dbReference>
<reference evidence="2 3" key="1">
    <citation type="submission" date="2014-05" db="EMBL/GenBank/DDBJ databases">
        <title>ATOL: Assembling a taxonomically balanced genome-scale reconstruction of the evolutionary history of the Enterobacteriaceae.</title>
        <authorList>
            <person name="Plunkett G.III."/>
            <person name="Neeno-Eckwall E.C."/>
            <person name="Glasner J.D."/>
            <person name="Perna N.T."/>
        </authorList>
    </citation>
    <scope>NUCLEOTIDE SEQUENCE [LARGE SCALE GENOMIC DNA]</scope>
    <source>
        <strain evidence="2 3">ATCC 33301</strain>
    </source>
</reference>
<evidence type="ECO:0000256" key="1">
    <source>
        <dbReference type="SAM" id="SignalP"/>
    </source>
</evidence>
<dbReference type="EMBL" id="JMPR01000027">
    <property type="protein sequence ID" value="KFD20070.1"/>
    <property type="molecule type" value="Genomic_DNA"/>
</dbReference>
<keyword evidence="3" id="KW-1185">Reference proteome</keyword>
<dbReference type="eggNOG" id="ENOG502ZC5Z">
    <property type="taxonomic scope" value="Bacteria"/>
</dbReference>
<keyword evidence="2" id="KW-0449">Lipoprotein</keyword>
<accession>A0A085JHX4</accession>